<protein>
    <recommendedName>
        <fullName evidence="8">DDE Tnp4 domain-containing protein</fullName>
    </recommendedName>
</protein>
<comment type="subcellular location">
    <subcellularLocation>
        <location evidence="2">Nucleus</location>
    </subcellularLocation>
</comment>
<dbReference type="GO" id="GO:0046872">
    <property type="term" value="F:metal ion binding"/>
    <property type="evidence" value="ECO:0007669"/>
    <property type="project" value="UniProtKB-KW"/>
</dbReference>
<dbReference type="GO" id="GO:0016787">
    <property type="term" value="F:hydrolase activity"/>
    <property type="evidence" value="ECO:0007669"/>
    <property type="project" value="UniProtKB-KW"/>
</dbReference>
<evidence type="ECO:0000256" key="1">
    <source>
        <dbReference type="ARBA" id="ARBA00001968"/>
    </source>
</evidence>
<feature type="domain" description="DDE Tnp4" evidence="8">
    <location>
        <begin position="48"/>
        <end position="184"/>
    </location>
</feature>
<keyword evidence="6" id="KW-0378">Hydrolase</keyword>
<dbReference type="InterPro" id="IPR027806">
    <property type="entry name" value="HARBI1_dom"/>
</dbReference>
<dbReference type="GO" id="GO:0005634">
    <property type="term" value="C:nucleus"/>
    <property type="evidence" value="ECO:0007669"/>
    <property type="project" value="UniProtKB-SubCell"/>
</dbReference>
<evidence type="ECO:0000256" key="6">
    <source>
        <dbReference type="ARBA" id="ARBA00022801"/>
    </source>
</evidence>
<evidence type="ECO:0000256" key="4">
    <source>
        <dbReference type="ARBA" id="ARBA00022722"/>
    </source>
</evidence>
<evidence type="ECO:0000256" key="3">
    <source>
        <dbReference type="ARBA" id="ARBA00006958"/>
    </source>
</evidence>
<proteinExistence type="inferred from homology"/>
<sequence length="191" mass="21552">MSSLLSHCALRSLDRETRLQVMRQLVALMLTLTQLLLGELKSCWEELCEAIVDSQGCILDMFVGTPGIANDQPVLRNSVFFRRVQRGEVLQIPEKELATGFRLKPYIVGDVGYTNNQWLMSPYRPHPGAPAHIRVYNDAVVHGHLVVEQVFGRLKDRWRLLDLGIGSGIDWAPQVVHAACILHNFLLRNGD</sequence>
<dbReference type="AlphaFoldDB" id="A0ABD3H8M6"/>
<organism evidence="9 10">
    <name type="scientific">Riccia sorocarpa</name>
    <dbReference type="NCBI Taxonomy" id="122646"/>
    <lineage>
        <taxon>Eukaryota</taxon>
        <taxon>Viridiplantae</taxon>
        <taxon>Streptophyta</taxon>
        <taxon>Embryophyta</taxon>
        <taxon>Marchantiophyta</taxon>
        <taxon>Marchantiopsida</taxon>
        <taxon>Marchantiidae</taxon>
        <taxon>Marchantiales</taxon>
        <taxon>Ricciaceae</taxon>
        <taxon>Riccia</taxon>
    </lineage>
</organism>
<comment type="cofactor">
    <cofactor evidence="1">
        <name>a divalent metal cation</name>
        <dbReference type="ChEBI" id="CHEBI:60240"/>
    </cofactor>
</comment>
<keyword evidence="4" id="KW-0540">Nuclease</keyword>
<dbReference type="Pfam" id="PF13359">
    <property type="entry name" value="DDE_Tnp_4"/>
    <property type="match status" value="1"/>
</dbReference>
<comment type="similarity">
    <text evidence="3">Belongs to the HARBI1 family.</text>
</comment>
<evidence type="ECO:0000313" key="10">
    <source>
        <dbReference type="Proteomes" id="UP001633002"/>
    </source>
</evidence>
<name>A0ABD3H8M6_9MARC</name>
<comment type="caution">
    <text evidence="9">The sequence shown here is derived from an EMBL/GenBank/DDBJ whole genome shotgun (WGS) entry which is preliminary data.</text>
</comment>
<dbReference type="PANTHER" id="PTHR22930">
    <property type="match status" value="1"/>
</dbReference>
<keyword evidence="5" id="KW-0479">Metal-binding</keyword>
<dbReference type="GO" id="GO:0004518">
    <property type="term" value="F:nuclease activity"/>
    <property type="evidence" value="ECO:0007669"/>
    <property type="project" value="UniProtKB-KW"/>
</dbReference>
<evidence type="ECO:0000313" key="9">
    <source>
        <dbReference type="EMBL" id="KAL3686847.1"/>
    </source>
</evidence>
<evidence type="ECO:0000256" key="5">
    <source>
        <dbReference type="ARBA" id="ARBA00022723"/>
    </source>
</evidence>
<dbReference type="InterPro" id="IPR045249">
    <property type="entry name" value="HARBI1-like"/>
</dbReference>
<evidence type="ECO:0000256" key="2">
    <source>
        <dbReference type="ARBA" id="ARBA00004123"/>
    </source>
</evidence>
<dbReference type="EMBL" id="JBJQOH010000004">
    <property type="protein sequence ID" value="KAL3686847.1"/>
    <property type="molecule type" value="Genomic_DNA"/>
</dbReference>
<gene>
    <name evidence="9" type="ORF">R1sor_013156</name>
</gene>
<dbReference type="PANTHER" id="PTHR22930:SF85">
    <property type="entry name" value="GH03217P-RELATED"/>
    <property type="match status" value="1"/>
</dbReference>
<reference evidence="9 10" key="1">
    <citation type="submission" date="2024-09" db="EMBL/GenBank/DDBJ databases">
        <title>Chromosome-scale assembly of Riccia sorocarpa.</title>
        <authorList>
            <person name="Paukszto L."/>
        </authorList>
    </citation>
    <scope>NUCLEOTIDE SEQUENCE [LARGE SCALE GENOMIC DNA]</scope>
    <source>
        <strain evidence="9">LP-2024</strain>
        <tissue evidence="9">Aerial parts of the thallus</tissue>
    </source>
</reference>
<keyword evidence="10" id="KW-1185">Reference proteome</keyword>
<dbReference type="Proteomes" id="UP001633002">
    <property type="component" value="Unassembled WGS sequence"/>
</dbReference>
<accession>A0ABD3H8M6</accession>
<keyword evidence="7" id="KW-0539">Nucleus</keyword>
<evidence type="ECO:0000259" key="8">
    <source>
        <dbReference type="Pfam" id="PF13359"/>
    </source>
</evidence>
<evidence type="ECO:0000256" key="7">
    <source>
        <dbReference type="ARBA" id="ARBA00023242"/>
    </source>
</evidence>